<dbReference type="Proteomes" id="UP000604825">
    <property type="component" value="Unassembled WGS sequence"/>
</dbReference>
<dbReference type="Pfam" id="PF16884">
    <property type="entry name" value="ADH_N_2"/>
    <property type="match status" value="1"/>
</dbReference>
<evidence type="ECO:0000256" key="2">
    <source>
        <dbReference type="ARBA" id="ARBA00023002"/>
    </source>
</evidence>
<name>A0A811RDE7_9POAL</name>
<keyword evidence="5" id="KW-1185">Reference proteome</keyword>
<dbReference type="CDD" id="cd08295">
    <property type="entry name" value="double_bond_reductase_like"/>
    <property type="match status" value="1"/>
</dbReference>
<dbReference type="SUPFAM" id="SSF50129">
    <property type="entry name" value="GroES-like"/>
    <property type="match status" value="1"/>
</dbReference>
<dbReference type="EMBL" id="CAJGYO010000014">
    <property type="protein sequence ID" value="CAD6267990.1"/>
    <property type="molecule type" value="Genomic_DNA"/>
</dbReference>
<keyword evidence="2" id="KW-0560">Oxidoreductase</keyword>
<reference evidence="4" key="1">
    <citation type="submission" date="2020-10" db="EMBL/GenBank/DDBJ databases">
        <authorList>
            <person name="Han B."/>
            <person name="Lu T."/>
            <person name="Zhao Q."/>
            <person name="Huang X."/>
            <person name="Zhao Y."/>
        </authorList>
    </citation>
    <scope>NUCLEOTIDE SEQUENCE</scope>
</reference>
<dbReference type="InterPro" id="IPR041694">
    <property type="entry name" value="ADH_N_2"/>
</dbReference>
<dbReference type="OrthoDB" id="809632at2759"/>
<protein>
    <recommendedName>
        <fullName evidence="3">Enoyl reductase (ER) domain-containing protein</fullName>
    </recommendedName>
</protein>
<dbReference type="SMART" id="SM00829">
    <property type="entry name" value="PKS_ER"/>
    <property type="match status" value="1"/>
</dbReference>
<dbReference type="PANTHER" id="PTHR43205">
    <property type="entry name" value="PROSTAGLANDIN REDUCTASE"/>
    <property type="match status" value="1"/>
</dbReference>
<comment type="subunit">
    <text evidence="1">Homodimer.</text>
</comment>
<dbReference type="InterPro" id="IPR020843">
    <property type="entry name" value="ER"/>
</dbReference>
<accession>A0A811RDE7</accession>
<feature type="domain" description="Enoyl reductase (ER)" evidence="3">
    <location>
        <begin position="80"/>
        <end position="359"/>
    </location>
</feature>
<dbReference type="FunFam" id="3.40.50.720:FF:000121">
    <property type="entry name" value="Prostaglandin reductase 2"/>
    <property type="match status" value="1"/>
</dbReference>
<proteinExistence type="predicted"/>
<sequence length="364" mass="39578">MAALPPDAAVEAAASSEPEEGELVTNRRVILKRYVTGCPTEEDMEVVVGTLRLVVLPGSAAIVVKNLYLSCDPYMRTRMSRHDQPSFVPDFVPGEVLDNWAVSKVMVSGHPDFKPGDLLCLLTGWEEYSLITNPKVYHKINHPEFPLSYYTGVLGVPGITAHAGLFEVAKAKKGEYVFVSAASGAVGQIVGQLAKVAGCYVVGSAGSDHKVNLLMTKFGFDDAFNYKKELDLDAALKRCFPEGIDVYFENVGGAMLEAVLRNMRPYGRIAVCGQVSQYNLQRPDGAPDLFQLVGKRLRMEGFLVGDYGGEYRQRFEEKMAGYLKEGKVVSVEDIAEGIEAAPAALVGLFSGRNIGKQVVAVARE</sequence>
<evidence type="ECO:0000256" key="1">
    <source>
        <dbReference type="ARBA" id="ARBA00011738"/>
    </source>
</evidence>
<dbReference type="GO" id="GO:0032440">
    <property type="term" value="F:2-alkenal reductase [NAD(P)H] activity"/>
    <property type="evidence" value="ECO:0007669"/>
    <property type="project" value="TreeGrafter"/>
</dbReference>
<dbReference type="InterPro" id="IPR045010">
    <property type="entry name" value="MDR_fam"/>
</dbReference>
<dbReference type="Gene3D" id="3.90.180.10">
    <property type="entry name" value="Medium-chain alcohol dehydrogenases, catalytic domain"/>
    <property type="match status" value="1"/>
</dbReference>
<dbReference type="Gene3D" id="3.40.50.720">
    <property type="entry name" value="NAD(P)-binding Rossmann-like Domain"/>
    <property type="match status" value="1"/>
</dbReference>
<dbReference type="InterPro" id="IPR013149">
    <property type="entry name" value="ADH-like_C"/>
</dbReference>
<dbReference type="AlphaFoldDB" id="A0A811RDE7"/>
<dbReference type="InterPro" id="IPR036291">
    <property type="entry name" value="NAD(P)-bd_dom_sf"/>
</dbReference>
<gene>
    <name evidence="4" type="ORF">NCGR_LOCUS51295</name>
</gene>
<dbReference type="Pfam" id="PF00107">
    <property type="entry name" value="ADH_zinc_N"/>
    <property type="match status" value="1"/>
</dbReference>
<evidence type="ECO:0000313" key="5">
    <source>
        <dbReference type="Proteomes" id="UP000604825"/>
    </source>
</evidence>
<evidence type="ECO:0000259" key="3">
    <source>
        <dbReference type="SMART" id="SM00829"/>
    </source>
</evidence>
<organism evidence="4 5">
    <name type="scientific">Miscanthus lutarioriparius</name>
    <dbReference type="NCBI Taxonomy" id="422564"/>
    <lineage>
        <taxon>Eukaryota</taxon>
        <taxon>Viridiplantae</taxon>
        <taxon>Streptophyta</taxon>
        <taxon>Embryophyta</taxon>
        <taxon>Tracheophyta</taxon>
        <taxon>Spermatophyta</taxon>
        <taxon>Magnoliopsida</taxon>
        <taxon>Liliopsida</taxon>
        <taxon>Poales</taxon>
        <taxon>Poaceae</taxon>
        <taxon>PACMAD clade</taxon>
        <taxon>Panicoideae</taxon>
        <taxon>Andropogonodae</taxon>
        <taxon>Andropogoneae</taxon>
        <taxon>Saccharinae</taxon>
        <taxon>Miscanthus</taxon>
    </lineage>
</organism>
<dbReference type="InterPro" id="IPR011032">
    <property type="entry name" value="GroES-like_sf"/>
</dbReference>
<dbReference type="PANTHER" id="PTHR43205:SF75">
    <property type="entry name" value="OS12G0226400 PROTEIN"/>
    <property type="match status" value="1"/>
</dbReference>
<comment type="caution">
    <text evidence="4">The sequence shown here is derived from an EMBL/GenBank/DDBJ whole genome shotgun (WGS) entry which is preliminary data.</text>
</comment>
<evidence type="ECO:0000313" key="4">
    <source>
        <dbReference type="EMBL" id="CAD6267990.1"/>
    </source>
</evidence>
<dbReference type="SUPFAM" id="SSF51735">
    <property type="entry name" value="NAD(P)-binding Rossmann-fold domains"/>
    <property type="match status" value="1"/>
</dbReference>